<dbReference type="PANTHER" id="PTHR18964">
    <property type="entry name" value="ROK (REPRESSOR, ORF, KINASE) FAMILY"/>
    <property type="match status" value="1"/>
</dbReference>
<dbReference type="Gene3D" id="3.30.420.40">
    <property type="match status" value="2"/>
</dbReference>
<comment type="caution">
    <text evidence="2">The sequence shown here is derived from an EMBL/GenBank/DDBJ whole genome shotgun (WGS) entry which is preliminary data.</text>
</comment>
<name>A0A2M9CGP0_9MICO</name>
<gene>
    <name evidence="2" type="ORF">CLV46_0623</name>
</gene>
<dbReference type="OrthoDB" id="3464494at2"/>
<dbReference type="InterPro" id="IPR049874">
    <property type="entry name" value="ROK_cs"/>
</dbReference>
<comment type="similarity">
    <text evidence="1">Belongs to the ROK (NagC/XylR) family.</text>
</comment>
<dbReference type="InterPro" id="IPR036388">
    <property type="entry name" value="WH-like_DNA-bd_sf"/>
</dbReference>
<dbReference type="InterPro" id="IPR036390">
    <property type="entry name" value="WH_DNA-bd_sf"/>
</dbReference>
<dbReference type="SUPFAM" id="SSF46785">
    <property type="entry name" value="Winged helix' DNA-binding domain"/>
    <property type="match status" value="1"/>
</dbReference>
<evidence type="ECO:0000256" key="1">
    <source>
        <dbReference type="ARBA" id="ARBA00006479"/>
    </source>
</evidence>
<dbReference type="PANTHER" id="PTHR18964:SF149">
    <property type="entry name" value="BIFUNCTIONAL UDP-N-ACETYLGLUCOSAMINE 2-EPIMERASE_N-ACETYLMANNOSAMINE KINASE"/>
    <property type="match status" value="1"/>
</dbReference>
<sequence length="384" mass="40842">MTITSRDDSSWPELHEAQRRVLLEVLIHGAQSRIELAAKVGLSRASLTRLARELVDAGLVLEGEVRANGARGRPREMLHLRPESAHFAGVKLTGDALYAVVTDLSATVVDRRELPLGSRDVGAVVDLIARVTGEMLAARARPAAIGVCLAGDVARRGDELVVERSAFLGWDAVPLTRLVAEATGLPSTVRNDVQALTGAEHWFGAGVGHRSLVVYGLGAGIGSGLVVRDDVVDGAHGRPGRVGHARMPREHPRGRICELGHDDCVHSFVTIPAIEHNAGVPAGEYGRAIEAARAGDERALAAFRSAAFALGIVIAEAVDAVDPEKVLVMGEGVDMMSLAPEELRHALADHLEQVDPTGVRIERPPFDFSHYARGAAVAAMRDLL</sequence>
<dbReference type="AlphaFoldDB" id="A0A2M9CGP0"/>
<dbReference type="InterPro" id="IPR000600">
    <property type="entry name" value="ROK"/>
</dbReference>
<dbReference type="GO" id="GO:0016301">
    <property type="term" value="F:kinase activity"/>
    <property type="evidence" value="ECO:0007669"/>
    <property type="project" value="UniProtKB-KW"/>
</dbReference>
<dbReference type="SUPFAM" id="SSF53067">
    <property type="entry name" value="Actin-like ATPase domain"/>
    <property type="match status" value="1"/>
</dbReference>
<organism evidence="2 3">
    <name type="scientific">Diaminobutyricimonas aerilata</name>
    <dbReference type="NCBI Taxonomy" id="1162967"/>
    <lineage>
        <taxon>Bacteria</taxon>
        <taxon>Bacillati</taxon>
        <taxon>Actinomycetota</taxon>
        <taxon>Actinomycetes</taxon>
        <taxon>Micrococcales</taxon>
        <taxon>Microbacteriaceae</taxon>
        <taxon>Diaminobutyricimonas</taxon>
    </lineage>
</organism>
<dbReference type="RefSeq" id="WP_100363430.1">
    <property type="nucleotide sequence ID" value="NZ_PGFF01000001.1"/>
</dbReference>
<keyword evidence="2" id="KW-0418">Kinase</keyword>
<dbReference type="EMBL" id="PGFF01000001">
    <property type="protein sequence ID" value="PJJ71086.1"/>
    <property type="molecule type" value="Genomic_DNA"/>
</dbReference>
<dbReference type="Pfam" id="PF00480">
    <property type="entry name" value="ROK"/>
    <property type="match status" value="1"/>
</dbReference>
<evidence type="ECO:0000313" key="2">
    <source>
        <dbReference type="EMBL" id="PJJ71086.1"/>
    </source>
</evidence>
<reference evidence="2 3" key="1">
    <citation type="submission" date="2017-11" db="EMBL/GenBank/DDBJ databases">
        <title>Genomic Encyclopedia of Archaeal and Bacterial Type Strains, Phase II (KMG-II): From Individual Species to Whole Genera.</title>
        <authorList>
            <person name="Goeker M."/>
        </authorList>
    </citation>
    <scope>NUCLEOTIDE SEQUENCE [LARGE SCALE GENOMIC DNA]</scope>
    <source>
        <strain evidence="2 3">DSM 27393</strain>
    </source>
</reference>
<dbReference type="PROSITE" id="PS01125">
    <property type="entry name" value="ROK"/>
    <property type="match status" value="1"/>
</dbReference>
<proteinExistence type="inferred from homology"/>
<dbReference type="InterPro" id="IPR043129">
    <property type="entry name" value="ATPase_NBD"/>
</dbReference>
<keyword evidence="2" id="KW-0808">Transferase</keyword>
<dbReference type="Proteomes" id="UP000228758">
    <property type="component" value="Unassembled WGS sequence"/>
</dbReference>
<protein>
    <submittedName>
        <fullName evidence="2">Putative NBD/HSP70 family sugar kinase</fullName>
    </submittedName>
</protein>
<keyword evidence="3" id="KW-1185">Reference proteome</keyword>
<dbReference type="Gene3D" id="1.10.10.10">
    <property type="entry name" value="Winged helix-like DNA-binding domain superfamily/Winged helix DNA-binding domain"/>
    <property type="match status" value="1"/>
</dbReference>
<accession>A0A2M9CGP0</accession>
<evidence type="ECO:0000313" key="3">
    <source>
        <dbReference type="Proteomes" id="UP000228758"/>
    </source>
</evidence>